<dbReference type="InterPro" id="IPR034660">
    <property type="entry name" value="DinB/YfiT-like"/>
</dbReference>
<keyword evidence="2" id="KW-0479">Metal-binding</keyword>
<dbReference type="EMBL" id="JSAQ01000001">
    <property type="protein sequence ID" value="KGO05411.1"/>
    <property type="molecule type" value="Genomic_DNA"/>
</dbReference>
<dbReference type="NCBIfam" id="NF009807">
    <property type="entry name" value="PRK13291.1"/>
    <property type="match status" value="1"/>
</dbReference>
<dbReference type="AlphaFoldDB" id="A0A0A2GSZ2"/>
<evidence type="ECO:0000256" key="2">
    <source>
        <dbReference type="ARBA" id="ARBA00022723"/>
    </source>
</evidence>
<dbReference type="Pfam" id="PF12867">
    <property type="entry name" value="DinB_2"/>
    <property type="match status" value="1"/>
</dbReference>
<comment type="caution">
    <text evidence="6">The sequence shown here is derived from an EMBL/GenBank/DDBJ whole genome shotgun (WGS) entry which is preliminary data.</text>
</comment>
<keyword evidence="4" id="KW-0862">Zinc</keyword>
<dbReference type="SUPFAM" id="SSF109854">
    <property type="entry name" value="DinB/YfiT-like putative metalloenzymes"/>
    <property type="match status" value="1"/>
</dbReference>
<keyword evidence="1" id="KW-0963">Cytoplasm</keyword>
<evidence type="ECO:0000256" key="4">
    <source>
        <dbReference type="ARBA" id="ARBA00022833"/>
    </source>
</evidence>
<dbReference type="Proteomes" id="UP000030140">
    <property type="component" value="Unassembled WGS sequence"/>
</dbReference>
<keyword evidence="3 6" id="KW-0378">Hydrolase</keyword>
<dbReference type="GO" id="GO:0016787">
    <property type="term" value="F:hydrolase activity"/>
    <property type="evidence" value="ECO:0007669"/>
    <property type="project" value="UniProtKB-KW"/>
</dbReference>
<name>A0A0A2GSZ2_9FLAO</name>
<proteinExistence type="inferred from homology"/>
<evidence type="ECO:0000313" key="6">
    <source>
        <dbReference type="EMBL" id="KGO05411.1"/>
    </source>
</evidence>
<feature type="domain" description="DinB-like" evidence="5">
    <location>
        <begin position="29"/>
        <end position="164"/>
    </location>
</feature>
<dbReference type="InterPro" id="IPR024775">
    <property type="entry name" value="DinB-like"/>
</dbReference>
<evidence type="ECO:0000256" key="1">
    <source>
        <dbReference type="ARBA" id="ARBA00022490"/>
    </source>
</evidence>
<dbReference type="Gene3D" id="1.20.120.450">
    <property type="entry name" value="dinb family like domain"/>
    <property type="match status" value="1"/>
</dbReference>
<dbReference type="RefSeq" id="WP_035324490.1">
    <property type="nucleotide sequence ID" value="NZ_CP015125.1"/>
</dbReference>
<dbReference type="HAMAP" id="MF_01256">
    <property type="entry name" value="YfiT_hydrol"/>
    <property type="match status" value="1"/>
</dbReference>
<protein>
    <submittedName>
        <fullName evidence="6">Hydrolase</fullName>
    </submittedName>
</protein>
<dbReference type="OrthoDB" id="9796039at2"/>
<gene>
    <name evidence="6" type="ORF">NV36_00160</name>
</gene>
<reference evidence="6 7" key="1">
    <citation type="submission" date="2014-10" db="EMBL/GenBank/DDBJ databases">
        <title>Draft genome sequence of the proteorhodopsin-containing marine bacterium Dokdonia donghaensis.</title>
        <authorList>
            <person name="Gomez-Consarnau L."/>
            <person name="Gonzalez J.M."/>
            <person name="Riedel T."/>
            <person name="Jaenicke S."/>
            <person name="Wagner-Doebler I."/>
            <person name="Fuhrman J.A."/>
        </authorList>
    </citation>
    <scope>NUCLEOTIDE SEQUENCE [LARGE SCALE GENOMIC DNA]</scope>
    <source>
        <strain evidence="6 7">DSW-1</strain>
    </source>
</reference>
<dbReference type="InterPro" id="IPR023774">
    <property type="entry name" value="Put_metal_dep_hydrolase_YfiT"/>
</dbReference>
<organism evidence="6 7">
    <name type="scientific">Dokdonia donghaensis DSW-1</name>
    <dbReference type="NCBI Taxonomy" id="1300343"/>
    <lineage>
        <taxon>Bacteria</taxon>
        <taxon>Pseudomonadati</taxon>
        <taxon>Bacteroidota</taxon>
        <taxon>Flavobacteriia</taxon>
        <taxon>Flavobacteriales</taxon>
        <taxon>Flavobacteriaceae</taxon>
        <taxon>Dokdonia</taxon>
    </lineage>
</organism>
<dbReference type="GO" id="GO:0046872">
    <property type="term" value="F:metal ion binding"/>
    <property type="evidence" value="ECO:0007669"/>
    <property type="project" value="UniProtKB-KW"/>
</dbReference>
<evidence type="ECO:0000313" key="7">
    <source>
        <dbReference type="Proteomes" id="UP000030140"/>
    </source>
</evidence>
<sequence length="176" mass="20895">MEKLRYPIGKYSMPTDISNEKLTEWINILEVMPAQLRDMTSEMSDEQLNTPYRPEGWNVRQVVHHLADSHHNSYTRFKWALTEENPVIKPYDENAWTALPDLEGMPVEWSLRHLEVVHYKLVRLLRTLTDEQLSKTFIHPAGDKTYNLKQNVGQYAWHSMHHYMHIANLVKEKGWK</sequence>
<evidence type="ECO:0000256" key="3">
    <source>
        <dbReference type="ARBA" id="ARBA00022801"/>
    </source>
</evidence>
<evidence type="ECO:0000259" key="5">
    <source>
        <dbReference type="Pfam" id="PF12867"/>
    </source>
</evidence>
<keyword evidence="7" id="KW-1185">Reference proteome</keyword>
<accession>A0A0A2GSZ2</accession>